<evidence type="ECO:0000313" key="4">
    <source>
        <dbReference type="Proteomes" id="UP000326903"/>
    </source>
</evidence>
<comment type="similarity">
    <text evidence="1">Belongs to the UPF0337 (CsbD) family.</text>
</comment>
<dbReference type="Pfam" id="PF05532">
    <property type="entry name" value="CsbD"/>
    <property type="match status" value="1"/>
</dbReference>
<dbReference type="EMBL" id="VYQF01000001">
    <property type="protein sequence ID" value="KAA9042200.1"/>
    <property type="molecule type" value="Genomic_DNA"/>
</dbReference>
<dbReference type="InterPro" id="IPR008462">
    <property type="entry name" value="CsbD"/>
</dbReference>
<keyword evidence="4" id="KW-1185">Reference proteome</keyword>
<organism evidence="3 4">
    <name type="scientific">Ginsengibacter hankyongi</name>
    <dbReference type="NCBI Taxonomy" id="2607284"/>
    <lineage>
        <taxon>Bacteria</taxon>
        <taxon>Pseudomonadati</taxon>
        <taxon>Bacteroidota</taxon>
        <taxon>Chitinophagia</taxon>
        <taxon>Chitinophagales</taxon>
        <taxon>Chitinophagaceae</taxon>
        <taxon>Ginsengibacter</taxon>
    </lineage>
</organism>
<name>A0A5J5IMC8_9BACT</name>
<dbReference type="SUPFAM" id="SSF69047">
    <property type="entry name" value="Hypothetical protein YjbJ"/>
    <property type="match status" value="1"/>
</dbReference>
<proteinExistence type="inferred from homology"/>
<sequence>MESWKLKLKGDWNETKGKIKKAYADLSDDDLKREEGKDDEFVGRLQQKLGKTKEDLIRWIESL</sequence>
<accession>A0A5J5IMC8</accession>
<comment type="caution">
    <text evidence="3">The sequence shown here is derived from an EMBL/GenBank/DDBJ whole genome shotgun (WGS) entry which is preliminary data.</text>
</comment>
<dbReference type="Gene3D" id="1.10.1470.10">
    <property type="entry name" value="YjbJ"/>
    <property type="match status" value="1"/>
</dbReference>
<dbReference type="InterPro" id="IPR036629">
    <property type="entry name" value="YjbJ_sf"/>
</dbReference>
<dbReference type="RefSeq" id="WP_150414329.1">
    <property type="nucleotide sequence ID" value="NZ_VYQF01000001.1"/>
</dbReference>
<dbReference type="Proteomes" id="UP000326903">
    <property type="component" value="Unassembled WGS sequence"/>
</dbReference>
<feature type="domain" description="CsbD-like" evidence="2">
    <location>
        <begin position="7"/>
        <end position="55"/>
    </location>
</feature>
<evidence type="ECO:0000256" key="1">
    <source>
        <dbReference type="ARBA" id="ARBA00009129"/>
    </source>
</evidence>
<protein>
    <submittedName>
        <fullName evidence="3">CsbD family protein</fullName>
    </submittedName>
</protein>
<evidence type="ECO:0000259" key="2">
    <source>
        <dbReference type="Pfam" id="PF05532"/>
    </source>
</evidence>
<evidence type="ECO:0000313" key="3">
    <source>
        <dbReference type="EMBL" id="KAA9042200.1"/>
    </source>
</evidence>
<dbReference type="AlphaFoldDB" id="A0A5J5IMC8"/>
<reference evidence="3 4" key="1">
    <citation type="submission" date="2019-09" db="EMBL/GenBank/DDBJ databases">
        <title>Draft genome sequence of Ginsengibacter sp. BR5-29.</title>
        <authorList>
            <person name="Im W.-T."/>
        </authorList>
    </citation>
    <scope>NUCLEOTIDE SEQUENCE [LARGE SCALE GENOMIC DNA]</scope>
    <source>
        <strain evidence="3 4">BR5-29</strain>
    </source>
</reference>
<gene>
    <name evidence="3" type="ORF">FW778_09355</name>
</gene>